<name>A0A1Q3BDG8_CEPFO</name>
<dbReference type="PANTHER" id="PTHR34676">
    <property type="entry name" value="DUF4219 DOMAIN-CONTAINING PROTEIN-RELATED"/>
    <property type="match status" value="1"/>
</dbReference>
<evidence type="ECO:0000313" key="1">
    <source>
        <dbReference type="EMBL" id="GAV65955.1"/>
    </source>
</evidence>
<dbReference type="InParanoid" id="A0A1Q3BDG8"/>
<gene>
    <name evidence="1" type="ORF">CFOL_v3_09467</name>
</gene>
<dbReference type="Proteomes" id="UP000187406">
    <property type="component" value="Unassembled WGS sequence"/>
</dbReference>
<dbReference type="EMBL" id="BDDD01000446">
    <property type="protein sequence ID" value="GAV65955.1"/>
    <property type="molecule type" value="Genomic_DNA"/>
</dbReference>
<keyword evidence="2" id="KW-1185">Reference proteome</keyword>
<organism evidence="1 2">
    <name type="scientific">Cephalotus follicularis</name>
    <name type="common">Albany pitcher plant</name>
    <dbReference type="NCBI Taxonomy" id="3775"/>
    <lineage>
        <taxon>Eukaryota</taxon>
        <taxon>Viridiplantae</taxon>
        <taxon>Streptophyta</taxon>
        <taxon>Embryophyta</taxon>
        <taxon>Tracheophyta</taxon>
        <taxon>Spermatophyta</taxon>
        <taxon>Magnoliopsida</taxon>
        <taxon>eudicotyledons</taxon>
        <taxon>Gunneridae</taxon>
        <taxon>Pentapetalae</taxon>
        <taxon>rosids</taxon>
        <taxon>fabids</taxon>
        <taxon>Oxalidales</taxon>
        <taxon>Cephalotaceae</taxon>
        <taxon>Cephalotus</taxon>
    </lineage>
</organism>
<sequence length="143" mass="16719">MKINDKNELHVKTEDEWNEEDFKKTTIDNKALNILLVSLDKGEYNLIRGCTSAHEVWKLLMLTHKGTEQVKNTKLALLNRDYELFKMQPNELIKILYNRLLDITNALLGLGKVFGKDELVKKLLGCLMMNENQRSRQLRNQMT</sequence>
<proteinExistence type="predicted"/>
<accession>A0A1Q3BDG8</accession>
<dbReference type="Pfam" id="PF14223">
    <property type="entry name" value="Retrotran_gag_2"/>
    <property type="match status" value="1"/>
</dbReference>
<comment type="caution">
    <text evidence="1">The sequence shown here is derived from an EMBL/GenBank/DDBJ whole genome shotgun (WGS) entry which is preliminary data.</text>
</comment>
<dbReference type="OrthoDB" id="686744at2759"/>
<dbReference type="PANTHER" id="PTHR34676:SF8">
    <property type="entry name" value="TRANSMEMBRANE PROTEIN"/>
    <property type="match status" value="1"/>
</dbReference>
<protein>
    <submittedName>
        <fullName evidence="1">UBN2 domain-containing protein</fullName>
    </submittedName>
</protein>
<dbReference type="AlphaFoldDB" id="A0A1Q3BDG8"/>
<reference evidence="2" key="1">
    <citation type="submission" date="2016-04" db="EMBL/GenBank/DDBJ databases">
        <title>Cephalotus genome sequencing.</title>
        <authorList>
            <person name="Fukushima K."/>
            <person name="Hasebe M."/>
            <person name="Fang X."/>
        </authorList>
    </citation>
    <scope>NUCLEOTIDE SEQUENCE [LARGE SCALE GENOMIC DNA]</scope>
    <source>
        <strain evidence="2">cv. St1</strain>
    </source>
</reference>
<evidence type="ECO:0000313" key="2">
    <source>
        <dbReference type="Proteomes" id="UP000187406"/>
    </source>
</evidence>